<feature type="repeat" description="TNFR-Cys" evidence="8">
    <location>
        <begin position="182"/>
        <end position="222"/>
    </location>
</feature>
<feature type="disulfide bond" evidence="8">
    <location>
        <begin position="97"/>
        <end position="112"/>
    </location>
</feature>
<reference evidence="11" key="1">
    <citation type="submission" date="2022-08" db="UniProtKB">
        <authorList>
            <consortium name="EnsemblMetazoa"/>
        </authorList>
    </citation>
    <scope>IDENTIFICATION</scope>
    <source>
        <strain evidence="11">05x7-T-G4-1.051#20</strain>
    </source>
</reference>
<evidence type="ECO:0000256" key="7">
    <source>
        <dbReference type="ARBA" id="ARBA00023180"/>
    </source>
</evidence>
<keyword evidence="5" id="KW-0677">Repeat</keyword>
<dbReference type="GO" id="GO:0006915">
    <property type="term" value="P:apoptotic process"/>
    <property type="evidence" value="ECO:0007669"/>
    <property type="project" value="UniProtKB-KW"/>
</dbReference>
<feature type="disulfide bond" evidence="8">
    <location>
        <begin position="183"/>
        <end position="198"/>
    </location>
</feature>
<dbReference type="Pfam" id="PF00020">
    <property type="entry name" value="TNFR_c6"/>
    <property type="match status" value="2"/>
</dbReference>
<keyword evidence="6 8" id="KW-1015">Disulfide bond</keyword>
<evidence type="ECO:0000256" key="5">
    <source>
        <dbReference type="ARBA" id="ARBA00022737"/>
    </source>
</evidence>
<feature type="domain" description="TNFR-Cys" evidence="10">
    <location>
        <begin position="182"/>
        <end position="222"/>
    </location>
</feature>
<dbReference type="PROSITE" id="PS00652">
    <property type="entry name" value="TNFR_NGFR_1"/>
    <property type="match status" value="2"/>
</dbReference>
<comment type="subcellular location">
    <subcellularLocation>
        <location evidence="1">Secreted</location>
    </subcellularLocation>
</comment>
<evidence type="ECO:0000256" key="4">
    <source>
        <dbReference type="ARBA" id="ARBA00022729"/>
    </source>
</evidence>
<dbReference type="PANTHER" id="PTHR23097:SF181">
    <property type="entry name" value="CASPASE-8-LIKE"/>
    <property type="match status" value="1"/>
</dbReference>
<keyword evidence="3" id="KW-0053">Apoptosis</keyword>
<evidence type="ECO:0000256" key="2">
    <source>
        <dbReference type="ARBA" id="ARBA00022525"/>
    </source>
</evidence>
<feature type="transmembrane region" description="Helical" evidence="9">
    <location>
        <begin position="241"/>
        <end position="265"/>
    </location>
</feature>
<feature type="domain" description="TNFR-Cys" evidence="10">
    <location>
        <begin position="139"/>
        <end position="180"/>
    </location>
</feature>
<keyword evidence="4" id="KW-0732">Signal</keyword>
<keyword evidence="9" id="KW-0812">Transmembrane</keyword>
<dbReference type="SUPFAM" id="SSF47986">
    <property type="entry name" value="DEATH domain"/>
    <property type="match status" value="1"/>
</dbReference>
<protein>
    <recommendedName>
        <fullName evidence="10">TNFR-Cys domain-containing protein</fullName>
    </recommendedName>
</protein>
<feature type="disulfide bond" evidence="8">
    <location>
        <begin position="162"/>
        <end position="180"/>
    </location>
</feature>
<dbReference type="InterPro" id="IPR052459">
    <property type="entry name" value="TNFRSF_decoy_receptor"/>
</dbReference>
<dbReference type="Gene3D" id="2.10.50.10">
    <property type="entry name" value="Tumor Necrosis Factor Receptor, subunit A, domain 2"/>
    <property type="match status" value="2"/>
</dbReference>
<dbReference type="GO" id="GO:0005576">
    <property type="term" value="C:extracellular region"/>
    <property type="evidence" value="ECO:0007669"/>
    <property type="project" value="UniProtKB-SubCell"/>
</dbReference>
<evidence type="ECO:0000313" key="11">
    <source>
        <dbReference type="EnsemblMetazoa" id="G23759.1:cds"/>
    </source>
</evidence>
<feature type="disulfide bond" evidence="8">
    <location>
        <begin position="201"/>
        <end position="214"/>
    </location>
</feature>
<evidence type="ECO:0000256" key="6">
    <source>
        <dbReference type="ARBA" id="ARBA00023157"/>
    </source>
</evidence>
<accession>A0A8W8KG72</accession>
<dbReference type="PROSITE" id="PS50050">
    <property type="entry name" value="TNFR_NGFR_2"/>
    <property type="match status" value="3"/>
</dbReference>
<keyword evidence="7" id="KW-0325">Glycoprotein</keyword>
<dbReference type="InterPro" id="IPR001368">
    <property type="entry name" value="TNFR/NGFR_Cys_rich_reg"/>
</dbReference>
<keyword evidence="9" id="KW-0472">Membrane</keyword>
<keyword evidence="2" id="KW-0964">Secreted</keyword>
<evidence type="ECO:0000256" key="1">
    <source>
        <dbReference type="ARBA" id="ARBA00004613"/>
    </source>
</evidence>
<evidence type="ECO:0000313" key="12">
    <source>
        <dbReference type="Proteomes" id="UP000005408"/>
    </source>
</evidence>
<dbReference type="SUPFAM" id="SSF57586">
    <property type="entry name" value="TNF receptor-like"/>
    <property type="match status" value="2"/>
</dbReference>
<feature type="domain" description="TNFR-Cys" evidence="10">
    <location>
        <begin position="96"/>
        <end position="138"/>
    </location>
</feature>
<dbReference type="Proteomes" id="UP000005408">
    <property type="component" value="Unassembled WGS sequence"/>
</dbReference>
<name>A0A8W8KG72_MAGGI</name>
<sequence length="453" mass="50885">MQGNRVLNIFLSEPRYNRLMAQGPVCGLLQVDEAKGTMLRWYLYVVGSLVVSVEGTCETDYTYRVDNTNLICGCCAPGFYKEADCQETNKSAKCKACSDGEFSLYHNQATRCHPCTISCTDRNSQLVENCTTRSDSHCQCNDGYYMKYRSAVESYCDLHSKCLPGFYVKKLGTATDDMVCVSCPTGTFQDQNNLELQCKNCSTCSTPSAETQACTAQTDTECGNKLTPQGEREKDTSDPGVIVGIVAGVLVVVVVVAIIVTVVMCRRRGCIPQSQERRHEEDELQDVTVANGQPISDQGNQQGFTNGQMYTLIVPNVEDTPVKESSTSRRELVERGWMDLSLFLQKNLPIRDWKFIIRELFLSVGKTADHVIEEHEANHQRNVREQIYCCLITFSQRTDMCSFDLQKLVDILSNHEHTELATSIQNDERFTVLFPNMSSENSDTEFSDVSRNQ</sequence>
<feature type="repeat" description="TNFR-Cys" evidence="8">
    <location>
        <begin position="96"/>
        <end position="138"/>
    </location>
</feature>
<proteinExistence type="predicted"/>
<organism evidence="11 12">
    <name type="scientific">Magallana gigas</name>
    <name type="common">Pacific oyster</name>
    <name type="synonym">Crassostrea gigas</name>
    <dbReference type="NCBI Taxonomy" id="29159"/>
    <lineage>
        <taxon>Eukaryota</taxon>
        <taxon>Metazoa</taxon>
        <taxon>Spiralia</taxon>
        <taxon>Lophotrochozoa</taxon>
        <taxon>Mollusca</taxon>
        <taxon>Bivalvia</taxon>
        <taxon>Autobranchia</taxon>
        <taxon>Pteriomorphia</taxon>
        <taxon>Ostreida</taxon>
        <taxon>Ostreoidea</taxon>
        <taxon>Ostreidae</taxon>
        <taxon>Magallana</taxon>
    </lineage>
</organism>
<comment type="caution">
    <text evidence="8">Lacks conserved residue(s) required for the propagation of feature annotation.</text>
</comment>
<evidence type="ECO:0000256" key="9">
    <source>
        <dbReference type="SAM" id="Phobius"/>
    </source>
</evidence>
<keyword evidence="12" id="KW-1185">Reference proteome</keyword>
<evidence type="ECO:0000259" key="10">
    <source>
        <dbReference type="PROSITE" id="PS50050"/>
    </source>
</evidence>
<dbReference type="EnsemblMetazoa" id="G23759.1">
    <property type="protein sequence ID" value="G23759.1:cds"/>
    <property type="gene ID" value="G23759"/>
</dbReference>
<dbReference type="AlphaFoldDB" id="A0A8W8KG72"/>
<dbReference type="SMART" id="SM00208">
    <property type="entry name" value="TNFR"/>
    <property type="match status" value="4"/>
</dbReference>
<evidence type="ECO:0000256" key="3">
    <source>
        <dbReference type="ARBA" id="ARBA00022703"/>
    </source>
</evidence>
<feature type="disulfide bond" evidence="8">
    <location>
        <begin position="204"/>
        <end position="222"/>
    </location>
</feature>
<keyword evidence="9" id="KW-1133">Transmembrane helix</keyword>
<evidence type="ECO:0000256" key="8">
    <source>
        <dbReference type="PROSITE-ProRule" id="PRU00206"/>
    </source>
</evidence>
<dbReference type="InterPro" id="IPR011029">
    <property type="entry name" value="DEATH-like_dom_sf"/>
</dbReference>
<dbReference type="CDD" id="cd01670">
    <property type="entry name" value="Death"/>
    <property type="match status" value="1"/>
</dbReference>
<dbReference type="PANTHER" id="PTHR23097">
    <property type="entry name" value="TUMOR NECROSIS FACTOR RECEPTOR SUPERFAMILY MEMBER"/>
    <property type="match status" value="1"/>
</dbReference>
<feature type="repeat" description="TNFR-Cys" evidence="8">
    <location>
        <begin position="139"/>
        <end position="180"/>
    </location>
</feature>
<dbReference type="Gene3D" id="1.10.533.10">
    <property type="entry name" value="Death Domain, Fas"/>
    <property type="match status" value="1"/>
</dbReference>